<comment type="caution">
    <text evidence="1">The sequence shown here is derived from an EMBL/GenBank/DDBJ whole genome shotgun (WGS) entry which is preliminary data.</text>
</comment>
<evidence type="ECO:0000313" key="2">
    <source>
        <dbReference type="Proteomes" id="UP000318717"/>
    </source>
</evidence>
<dbReference type="Proteomes" id="UP000318717">
    <property type="component" value="Unassembled WGS sequence"/>
</dbReference>
<dbReference type="OrthoDB" id="160990at2"/>
<name>A0A4Y3HZC9_9VIBR</name>
<accession>A0A4Y3HZC9</accession>
<dbReference type="PANTHER" id="PTHR38471:SF2">
    <property type="entry name" value="FOUR HELIX BUNDLE PROTEIN"/>
    <property type="match status" value="1"/>
</dbReference>
<gene>
    <name evidence="1" type="ORF">VIN01S_31750</name>
</gene>
<dbReference type="NCBIfam" id="NF008912">
    <property type="entry name" value="PRK12275.1-6"/>
    <property type="match status" value="1"/>
</dbReference>
<dbReference type="SUPFAM" id="SSF158446">
    <property type="entry name" value="IVS-encoded protein-like"/>
    <property type="match status" value="1"/>
</dbReference>
<dbReference type="AlphaFoldDB" id="A0A4Y3HZC9"/>
<keyword evidence="2" id="KW-1185">Reference proteome</keyword>
<dbReference type="InterPro" id="IPR012657">
    <property type="entry name" value="23S_rRNA-intervening_sequence"/>
</dbReference>
<dbReference type="InterPro" id="IPR036583">
    <property type="entry name" value="23S_rRNA_IVS_sf"/>
</dbReference>
<dbReference type="PANTHER" id="PTHR38471">
    <property type="entry name" value="FOUR HELIX BUNDLE PROTEIN"/>
    <property type="match status" value="1"/>
</dbReference>
<dbReference type="NCBIfam" id="TIGR02436">
    <property type="entry name" value="four helix bundle protein"/>
    <property type="match status" value="1"/>
</dbReference>
<dbReference type="RefSeq" id="WP_141346815.1">
    <property type="nucleotide sequence ID" value="NZ_BJLF01000018.1"/>
</dbReference>
<proteinExistence type="predicted"/>
<dbReference type="CDD" id="cd16377">
    <property type="entry name" value="23S_rRNA_IVP_like"/>
    <property type="match status" value="1"/>
</dbReference>
<evidence type="ECO:0000313" key="1">
    <source>
        <dbReference type="EMBL" id="GEA52371.1"/>
    </source>
</evidence>
<reference evidence="1 2" key="1">
    <citation type="submission" date="2019-06" db="EMBL/GenBank/DDBJ databases">
        <title>Whole genome shotgun sequence of Vibrio inusitatus NBRC 102082.</title>
        <authorList>
            <person name="Hosoyama A."/>
            <person name="Uohara A."/>
            <person name="Ohji S."/>
            <person name="Ichikawa N."/>
        </authorList>
    </citation>
    <scope>NUCLEOTIDE SEQUENCE [LARGE SCALE GENOMIC DNA]</scope>
    <source>
        <strain evidence="1 2">NBRC 102082</strain>
    </source>
</reference>
<dbReference type="Pfam" id="PF05635">
    <property type="entry name" value="23S_rRNA_IVP"/>
    <property type="match status" value="1"/>
</dbReference>
<sequence>MNFEKLAVWKRSVRLSADIYMETKCLKDFGFRDQLTRSGLSVPSNIAEGMTRSSPREKIRFLDISRSSLAEAKTQIIIGYKINYLSKHKVEVWLQETDELSAMITGLMNKLNATN</sequence>
<organism evidence="1 2">
    <name type="scientific">Vibrio inusitatus NBRC 102082</name>
    <dbReference type="NCBI Taxonomy" id="1219070"/>
    <lineage>
        <taxon>Bacteria</taxon>
        <taxon>Pseudomonadati</taxon>
        <taxon>Pseudomonadota</taxon>
        <taxon>Gammaproteobacteria</taxon>
        <taxon>Vibrionales</taxon>
        <taxon>Vibrionaceae</taxon>
        <taxon>Vibrio</taxon>
    </lineage>
</organism>
<dbReference type="Gene3D" id="1.20.1440.60">
    <property type="entry name" value="23S rRNA-intervening sequence"/>
    <property type="match status" value="1"/>
</dbReference>
<protein>
    <submittedName>
        <fullName evidence="1">Four helix bundle protein</fullName>
    </submittedName>
</protein>
<dbReference type="EMBL" id="BJLF01000018">
    <property type="protein sequence ID" value="GEA52371.1"/>
    <property type="molecule type" value="Genomic_DNA"/>
</dbReference>